<reference evidence="2 3" key="1">
    <citation type="submission" date="2021-04" db="EMBL/GenBank/DDBJ databases">
        <authorList>
            <person name="Rodrigo-Torres L."/>
            <person name="Arahal R. D."/>
            <person name="Lucena T."/>
        </authorList>
    </citation>
    <scope>NUCLEOTIDE SEQUENCE [LARGE SCALE GENOMIC DNA]</scope>
    <source>
        <strain evidence="2 3">CECT 9623</strain>
    </source>
</reference>
<dbReference type="SUPFAM" id="SSF56235">
    <property type="entry name" value="N-terminal nucleophile aminohydrolases (Ntn hydrolases)"/>
    <property type="match status" value="1"/>
</dbReference>
<name>A0ABN7QZR3_9BACT</name>
<evidence type="ECO:0000256" key="1">
    <source>
        <dbReference type="SAM" id="MobiDB-lite"/>
    </source>
</evidence>
<sequence length="83" mass="8990">MFTIAIHGGAGSLHRHSTTQEQEEDYKKGLAKALEAGYVVLARGGSAIEAVEKSVMALKIFHYSMRAGALFSPQKASTRPTQR</sequence>
<comment type="caution">
    <text evidence="2">The sequence shown here is derived from an EMBL/GenBank/DDBJ whole genome shotgun (WGS) entry which is preliminary data.</text>
</comment>
<gene>
    <name evidence="2" type="ORF">DYBT9623_00162</name>
</gene>
<dbReference type="InterPro" id="IPR000246">
    <property type="entry name" value="Peptidase_T2"/>
</dbReference>
<dbReference type="InterPro" id="IPR029055">
    <property type="entry name" value="Ntn_hydrolases_N"/>
</dbReference>
<protein>
    <recommendedName>
        <fullName evidence="4">Asparaginase</fullName>
    </recommendedName>
</protein>
<organism evidence="2 3">
    <name type="scientific">Dyadobacter linearis</name>
    <dbReference type="NCBI Taxonomy" id="2823330"/>
    <lineage>
        <taxon>Bacteria</taxon>
        <taxon>Pseudomonadati</taxon>
        <taxon>Bacteroidota</taxon>
        <taxon>Cytophagia</taxon>
        <taxon>Cytophagales</taxon>
        <taxon>Spirosomataceae</taxon>
        <taxon>Dyadobacter</taxon>
    </lineage>
</organism>
<evidence type="ECO:0000313" key="2">
    <source>
        <dbReference type="EMBL" id="CAG5067441.1"/>
    </source>
</evidence>
<feature type="region of interest" description="Disordered" evidence="1">
    <location>
        <begin position="1"/>
        <end position="24"/>
    </location>
</feature>
<dbReference type="EMBL" id="CAJRAU010000001">
    <property type="protein sequence ID" value="CAG5067441.1"/>
    <property type="molecule type" value="Genomic_DNA"/>
</dbReference>
<accession>A0ABN7QZR3</accession>
<proteinExistence type="predicted"/>
<dbReference type="Pfam" id="PF01112">
    <property type="entry name" value="Asparaginase_2"/>
    <property type="match status" value="1"/>
</dbReference>
<evidence type="ECO:0000313" key="3">
    <source>
        <dbReference type="Proteomes" id="UP000679725"/>
    </source>
</evidence>
<evidence type="ECO:0008006" key="4">
    <source>
        <dbReference type="Google" id="ProtNLM"/>
    </source>
</evidence>
<keyword evidence="3" id="KW-1185">Reference proteome</keyword>
<dbReference type="Proteomes" id="UP000679725">
    <property type="component" value="Unassembled WGS sequence"/>
</dbReference>